<organism evidence="8 9">
    <name type="scientific">Phytophthora aleatoria</name>
    <dbReference type="NCBI Taxonomy" id="2496075"/>
    <lineage>
        <taxon>Eukaryota</taxon>
        <taxon>Sar</taxon>
        <taxon>Stramenopiles</taxon>
        <taxon>Oomycota</taxon>
        <taxon>Peronosporomycetes</taxon>
        <taxon>Peronosporales</taxon>
        <taxon>Peronosporaceae</taxon>
        <taxon>Phytophthora</taxon>
    </lineage>
</organism>
<evidence type="ECO:0000256" key="6">
    <source>
        <dbReference type="ARBA" id="ARBA00023026"/>
    </source>
</evidence>
<keyword evidence="4" id="KW-0964">Secreted</keyword>
<keyword evidence="9" id="KW-1185">Reference proteome</keyword>
<sequence>MLEAAKKVSSTESIATKLQAQQNELWLSQKKSPDDVFKLLKLNEPDLAVLIDPKLSAWSSYLKEFNLANPGKETTLLATLTSYNTDLGVAQLLHEGKKFPLTKEVSEDLQHAQFARWFHEEKTQDDIFNLLNLKRDTWLTDPDTKILREYNRFYKKMKTPN</sequence>
<proteinExistence type="inferred from homology"/>
<evidence type="ECO:0000256" key="2">
    <source>
        <dbReference type="ARBA" id="ARBA00004613"/>
    </source>
</evidence>
<dbReference type="GO" id="GO:0043657">
    <property type="term" value="C:host cell"/>
    <property type="evidence" value="ECO:0007669"/>
    <property type="project" value="UniProtKB-SubCell"/>
</dbReference>
<gene>
    <name evidence="8" type="ORF">JG688_00016190</name>
</gene>
<evidence type="ECO:0000313" key="8">
    <source>
        <dbReference type="EMBL" id="KAG6946150.1"/>
    </source>
</evidence>
<name>A0A8J5IUM4_9STRA</name>
<dbReference type="Pfam" id="PF22748">
    <property type="entry name" value="PexRD54_WY"/>
    <property type="match status" value="1"/>
</dbReference>
<dbReference type="Proteomes" id="UP000709295">
    <property type="component" value="Unassembled WGS sequence"/>
</dbReference>
<dbReference type="InterPro" id="IPR054463">
    <property type="entry name" value="PexRD54_WY"/>
</dbReference>
<comment type="caution">
    <text evidence="8">The sequence shown here is derived from an EMBL/GenBank/DDBJ whole genome shotgun (WGS) entry which is preliminary data.</text>
</comment>
<dbReference type="EMBL" id="JAENGY010001937">
    <property type="protein sequence ID" value="KAG6946150.1"/>
    <property type="molecule type" value="Genomic_DNA"/>
</dbReference>
<evidence type="ECO:0000256" key="3">
    <source>
        <dbReference type="ARBA" id="ARBA00010400"/>
    </source>
</evidence>
<feature type="domain" description="RxLR effector PexRD54 WY" evidence="7">
    <location>
        <begin position="22"/>
        <end position="61"/>
    </location>
</feature>
<evidence type="ECO:0000313" key="9">
    <source>
        <dbReference type="Proteomes" id="UP000709295"/>
    </source>
</evidence>
<comment type="subcellular location">
    <subcellularLocation>
        <location evidence="1">Host cell</location>
    </subcellularLocation>
    <subcellularLocation>
        <location evidence="2">Secreted</location>
    </subcellularLocation>
</comment>
<evidence type="ECO:0000256" key="1">
    <source>
        <dbReference type="ARBA" id="ARBA00004340"/>
    </source>
</evidence>
<dbReference type="GO" id="GO:0005576">
    <property type="term" value="C:extracellular region"/>
    <property type="evidence" value="ECO:0007669"/>
    <property type="project" value="UniProtKB-SubCell"/>
</dbReference>
<evidence type="ECO:0000256" key="5">
    <source>
        <dbReference type="ARBA" id="ARBA00022729"/>
    </source>
</evidence>
<keyword evidence="6" id="KW-0843">Virulence</keyword>
<keyword evidence="5" id="KW-0732">Signal</keyword>
<reference evidence="8" key="1">
    <citation type="submission" date="2021-01" db="EMBL/GenBank/DDBJ databases">
        <title>Phytophthora aleatoria, a newly-described species from Pinus radiata is distinct from Phytophthora cactorum isolates based on comparative genomics.</title>
        <authorList>
            <person name="Mcdougal R."/>
            <person name="Panda P."/>
            <person name="Williams N."/>
            <person name="Studholme D.J."/>
        </authorList>
    </citation>
    <scope>NUCLEOTIDE SEQUENCE</scope>
    <source>
        <strain evidence="8">NZFS 4037</strain>
    </source>
</reference>
<accession>A0A8J5IUM4</accession>
<evidence type="ECO:0000256" key="4">
    <source>
        <dbReference type="ARBA" id="ARBA00022525"/>
    </source>
</evidence>
<protein>
    <recommendedName>
        <fullName evidence="7">RxLR effector PexRD54 WY domain-containing protein</fullName>
    </recommendedName>
</protein>
<comment type="similarity">
    <text evidence="3">Belongs to the RxLR effector family.</text>
</comment>
<evidence type="ECO:0000259" key="7">
    <source>
        <dbReference type="Pfam" id="PF22748"/>
    </source>
</evidence>
<dbReference type="AlphaFoldDB" id="A0A8J5IUM4"/>